<reference evidence="3 5" key="2">
    <citation type="submission" date="2017-04" db="EMBL/GenBank/DDBJ databases">
        <title>Complete genome of Campylobacter concisus ATCC 33237T and draft genomes for an additional eight well characterized C. concisus strains.</title>
        <authorList>
            <person name="Cornelius A.J."/>
            <person name="Miller W.G."/>
            <person name="Lastovica A.J."/>
            <person name="On S.L."/>
            <person name="French N.P."/>
            <person name="Vandenberg O."/>
            <person name="Biggs P.J."/>
        </authorList>
    </citation>
    <scope>NUCLEOTIDE SEQUENCE [LARGE SCALE GENOMIC DNA]</scope>
    <source>
        <strain evidence="3 5">Lasto28.99</strain>
    </source>
</reference>
<gene>
    <name evidence="2" type="ORF">A3835_04610</name>
    <name evidence="3" type="ORF">B9N62_03465</name>
</gene>
<accession>A0A1L9R1Q7</accession>
<feature type="transmembrane region" description="Helical" evidence="1">
    <location>
        <begin position="20"/>
        <end position="39"/>
    </location>
</feature>
<sequence length="79" mass="9124">MENKNLWEFLKIKLDFLKPFLTTLLLLDAGLIGFIFLNFDKNGFILNFCSTIAIFLVSILFCYLLKACLDVLKEMKGLL</sequence>
<dbReference type="EMBL" id="NDYO01000004">
    <property type="protein sequence ID" value="OUT11984.1"/>
    <property type="molecule type" value="Genomic_DNA"/>
</dbReference>
<organism evidence="3 5">
    <name type="scientific">Campylobacter concisus</name>
    <dbReference type="NCBI Taxonomy" id="199"/>
    <lineage>
        <taxon>Bacteria</taxon>
        <taxon>Pseudomonadati</taxon>
        <taxon>Campylobacterota</taxon>
        <taxon>Epsilonproteobacteria</taxon>
        <taxon>Campylobacterales</taxon>
        <taxon>Campylobacteraceae</taxon>
        <taxon>Campylobacter</taxon>
    </lineage>
</organism>
<dbReference type="Proteomes" id="UP000192671">
    <property type="component" value="Unassembled WGS sequence"/>
</dbReference>
<evidence type="ECO:0000313" key="5">
    <source>
        <dbReference type="Proteomes" id="UP000195967"/>
    </source>
</evidence>
<dbReference type="Proteomes" id="UP000195967">
    <property type="component" value="Unassembled WGS sequence"/>
</dbReference>
<dbReference type="EMBL" id="LVWL01000019">
    <property type="protein sequence ID" value="ORI07783.1"/>
    <property type="molecule type" value="Genomic_DNA"/>
</dbReference>
<keyword evidence="1" id="KW-1133">Transmembrane helix</keyword>
<evidence type="ECO:0000313" key="3">
    <source>
        <dbReference type="EMBL" id="OUT11984.1"/>
    </source>
</evidence>
<evidence type="ECO:0000313" key="4">
    <source>
        <dbReference type="Proteomes" id="UP000192671"/>
    </source>
</evidence>
<comment type="caution">
    <text evidence="3">The sequence shown here is derived from an EMBL/GenBank/DDBJ whole genome shotgun (WGS) entry which is preliminary data.</text>
</comment>
<proteinExistence type="predicted"/>
<evidence type="ECO:0000313" key="2">
    <source>
        <dbReference type="EMBL" id="ORI07783.1"/>
    </source>
</evidence>
<protein>
    <submittedName>
        <fullName evidence="3">Uncharacterized protein</fullName>
    </submittedName>
</protein>
<evidence type="ECO:0000256" key="1">
    <source>
        <dbReference type="SAM" id="Phobius"/>
    </source>
</evidence>
<reference evidence="2 4" key="1">
    <citation type="journal article" date="2017" name="Gene Rep">
        <title>The ribosomal RNA operon (rrn) of Campylobacter concisus supports molecular typing to genomospecies level.</title>
        <authorList>
            <person name="Huq M."/>
            <person name="Van T.T.H."/>
            <person name="Gurtler V."/>
            <person name="Elshagmani E."/>
            <person name="Allemailem K.S."/>
            <person name="Smooker P.M."/>
            <person name="Istivan T.S."/>
        </authorList>
    </citation>
    <scope>NUCLEOTIDE SEQUENCE [LARGE SCALE GENOMIC DNA]</scope>
    <source>
        <strain evidence="2 4">RCH 26</strain>
    </source>
</reference>
<dbReference type="AlphaFoldDB" id="A0A1L9R1Q7"/>
<keyword evidence="1" id="KW-0812">Transmembrane</keyword>
<keyword evidence="1" id="KW-0472">Membrane</keyword>
<dbReference type="RefSeq" id="WP_072594132.1">
    <property type="nucleotide sequence ID" value="NZ_CABMKR010000004.1"/>
</dbReference>
<name>A0A1L9R1Q7_9BACT</name>
<feature type="transmembrane region" description="Helical" evidence="1">
    <location>
        <begin position="45"/>
        <end position="65"/>
    </location>
</feature>